<feature type="transmembrane region" description="Helical" evidence="6">
    <location>
        <begin position="37"/>
        <end position="54"/>
    </location>
</feature>
<evidence type="ECO:0000256" key="3">
    <source>
        <dbReference type="ARBA" id="ARBA00022692"/>
    </source>
</evidence>
<proteinExistence type="predicted"/>
<dbReference type="Proteomes" id="UP001165427">
    <property type="component" value="Unassembled WGS sequence"/>
</dbReference>
<evidence type="ECO:0000256" key="6">
    <source>
        <dbReference type="SAM" id="Phobius"/>
    </source>
</evidence>
<dbReference type="Pfam" id="PF03899">
    <property type="entry name" value="ATP-synt_I"/>
    <property type="match status" value="1"/>
</dbReference>
<dbReference type="RefSeq" id="WP_246905982.1">
    <property type="nucleotide sequence ID" value="NZ_JALJRB010000008.1"/>
</dbReference>
<name>A0AA41R4H4_9BACT</name>
<dbReference type="EMBL" id="JALJRB010000008">
    <property type="protein sequence ID" value="MCJ8500720.1"/>
    <property type="molecule type" value="Genomic_DNA"/>
</dbReference>
<evidence type="ECO:0000313" key="7">
    <source>
        <dbReference type="EMBL" id="MCJ8500720.1"/>
    </source>
</evidence>
<dbReference type="GO" id="GO:0005886">
    <property type="term" value="C:plasma membrane"/>
    <property type="evidence" value="ECO:0007669"/>
    <property type="project" value="UniProtKB-SubCell"/>
</dbReference>
<dbReference type="InterPro" id="IPR005598">
    <property type="entry name" value="ATP_synth_I"/>
</dbReference>
<reference evidence="7" key="1">
    <citation type="submission" date="2022-04" db="EMBL/GenBank/DDBJ databases">
        <title>Desulfatitalea alkaliphila sp. nov., a novel anaerobic sulfate-reducing bacterium isolated from terrestrial mud volcano, Taman Peninsula, Russia.</title>
        <authorList>
            <person name="Khomyakova M.A."/>
            <person name="Merkel A.Y."/>
            <person name="Slobodkin A.I."/>
        </authorList>
    </citation>
    <scope>NUCLEOTIDE SEQUENCE</scope>
    <source>
        <strain evidence="7">M08but</strain>
    </source>
</reference>
<evidence type="ECO:0000313" key="8">
    <source>
        <dbReference type="Proteomes" id="UP001165427"/>
    </source>
</evidence>
<feature type="transmembrane region" description="Helical" evidence="6">
    <location>
        <begin position="75"/>
        <end position="94"/>
    </location>
</feature>
<gene>
    <name evidence="7" type="ORF">MRX98_09075</name>
</gene>
<comment type="caution">
    <text evidence="7">The sequence shown here is derived from an EMBL/GenBank/DDBJ whole genome shotgun (WGS) entry which is preliminary data.</text>
</comment>
<evidence type="ECO:0000256" key="2">
    <source>
        <dbReference type="ARBA" id="ARBA00022475"/>
    </source>
</evidence>
<keyword evidence="3 6" id="KW-0812">Transmembrane</keyword>
<evidence type="ECO:0000256" key="4">
    <source>
        <dbReference type="ARBA" id="ARBA00022989"/>
    </source>
</evidence>
<protein>
    <submittedName>
        <fullName evidence="7">ATP synthase subunit I</fullName>
    </submittedName>
</protein>
<evidence type="ECO:0000256" key="5">
    <source>
        <dbReference type="ARBA" id="ARBA00023136"/>
    </source>
</evidence>
<dbReference type="AlphaFoldDB" id="A0AA41R4H4"/>
<feature type="transmembrane region" description="Helical" evidence="6">
    <location>
        <begin position="100"/>
        <end position="124"/>
    </location>
</feature>
<keyword evidence="8" id="KW-1185">Reference proteome</keyword>
<sequence length="128" mass="14403">MDIQQRLITFIKRTNWVLFALTCIVGYLLTAPPFLKGLVFGGFIVTLNFHLMARTLRKAFAPPHTASISSIIAKYYVRFTVSAILIFLLIYNHIVDPLGLIIGLSIVMISMMLATLLEITKLIFKEAT</sequence>
<evidence type="ECO:0000256" key="1">
    <source>
        <dbReference type="ARBA" id="ARBA00004651"/>
    </source>
</evidence>
<keyword evidence="5 6" id="KW-0472">Membrane</keyword>
<keyword evidence="2" id="KW-1003">Cell membrane</keyword>
<feature type="transmembrane region" description="Helical" evidence="6">
    <location>
        <begin position="14"/>
        <end position="31"/>
    </location>
</feature>
<organism evidence="7 8">
    <name type="scientific">Desulfatitalea alkaliphila</name>
    <dbReference type="NCBI Taxonomy" id="2929485"/>
    <lineage>
        <taxon>Bacteria</taxon>
        <taxon>Pseudomonadati</taxon>
        <taxon>Thermodesulfobacteriota</taxon>
        <taxon>Desulfobacteria</taxon>
        <taxon>Desulfobacterales</taxon>
        <taxon>Desulfosarcinaceae</taxon>
        <taxon>Desulfatitalea</taxon>
    </lineage>
</organism>
<comment type="subcellular location">
    <subcellularLocation>
        <location evidence="1">Cell membrane</location>
        <topology evidence="1">Multi-pass membrane protein</topology>
    </subcellularLocation>
</comment>
<keyword evidence="4 6" id="KW-1133">Transmembrane helix</keyword>
<accession>A0AA41R4H4</accession>